<evidence type="ECO:0000313" key="3">
    <source>
        <dbReference type="EMBL" id="SPD09098.1"/>
    </source>
</evidence>
<dbReference type="InterPro" id="IPR052343">
    <property type="entry name" value="Retrotransposon-Effector_Assoc"/>
</dbReference>
<dbReference type="Pfam" id="PF00078">
    <property type="entry name" value="RVT_1"/>
    <property type="match status" value="1"/>
</dbReference>
<sequence>MKVNASNIRDFRPISLIGSVHKLLSKVLAARFRLVLDGLISDSQNAFVGGCQMLDSVLIANECLDSRIRSKVPGLICKLDIEKAYDHVNWDCLLYLLSRMGFGSKWIQWIHMCISSVRFSVLVNGSLAGFFNSSRGLRQDDPLSPLLFLLVMEVLSRLLKKMEEGGFICGFQVGVAIGEGLGVSLLLYVDDTILFCDACPEQLSYIRRVLTCFEAATGLRVNMSKSEMMPIGEVENLSSLADILSCRIGALPMSYLEAISIQGWSFNSSQEYFGEPPDIFSVALPYSGSRVRFWHDHWCGSRLLKDMFPLLFDCSRDRDALIDVLYTRRSGKDASRVGISSSVEISMIGKLMRWLLFFIYFMLIPLIVRMKIEFIGV</sequence>
<evidence type="ECO:0000259" key="2">
    <source>
        <dbReference type="PROSITE" id="PS50878"/>
    </source>
</evidence>
<feature type="transmembrane region" description="Helical" evidence="1">
    <location>
        <begin position="351"/>
        <end position="368"/>
    </location>
</feature>
<name>A0A2N9HB31_FAGSY</name>
<reference evidence="3" key="1">
    <citation type="submission" date="2018-02" db="EMBL/GenBank/DDBJ databases">
        <authorList>
            <person name="Cohen D.B."/>
            <person name="Kent A.D."/>
        </authorList>
    </citation>
    <scope>NUCLEOTIDE SEQUENCE</scope>
</reference>
<dbReference type="CDD" id="cd01650">
    <property type="entry name" value="RT_nLTR_like"/>
    <property type="match status" value="1"/>
</dbReference>
<feature type="domain" description="Reverse transcriptase" evidence="2">
    <location>
        <begin position="1"/>
        <end position="248"/>
    </location>
</feature>
<protein>
    <recommendedName>
        <fullName evidence="2">Reverse transcriptase domain-containing protein</fullName>
    </recommendedName>
</protein>
<proteinExistence type="predicted"/>
<accession>A0A2N9HB31</accession>
<gene>
    <name evidence="3" type="ORF">FSB_LOCUS36980</name>
</gene>
<dbReference type="PANTHER" id="PTHR46890:SF50">
    <property type="entry name" value="RNA-DIRECTED DNA POLYMERASE, EUKARYOTA, REVERSE TRANSCRIPTASE ZINC-BINDING DOMAIN PROTEIN-RELATED"/>
    <property type="match status" value="1"/>
</dbReference>
<dbReference type="AlphaFoldDB" id="A0A2N9HB31"/>
<keyword evidence="1" id="KW-0812">Transmembrane</keyword>
<dbReference type="PANTHER" id="PTHR46890">
    <property type="entry name" value="NON-LTR RETROLELEMENT REVERSE TRANSCRIPTASE-LIKE PROTEIN-RELATED"/>
    <property type="match status" value="1"/>
</dbReference>
<evidence type="ECO:0000256" key="1">
    <source>
        <dbReference type="SAM" id="Phobius"/>
    </source>
</evidence>
<dbReference type="EMBL" id="OIVN01003144">
    <property type="protein sequence ID" value="SPD09098.1"/>
    <property type="molecule type" value="Genomic_DNA"/>
</dbReference>
<dbReference type="PROSITE" id="PS50878">
    <property type="entry name" value="RT_POL"/>
    <property type="match status" value="1"/>
</dbReference>
<dbReference type="InterPro" id="IPR000477">
    <property type="entry name" value="RT_dom"/>
</dbReference>
<keyword evidence="1" id="KW-1133">Transmembrane helix</keyword>
<keyword evidence="1" id="KW-0472">Membrane</keyword>
<organism evidence="3">
    <name type="scientific">Fagus sylvatica</name>
    <name type="common">Beechnut</name>
    <dbReference type="NCBI Taxonomy" id="28930"/>
    <lineage>
        <taxon>Eukaryota</taxon>
        <taxon>Viridiplantae</taxon>
        <taxon>Streptophyta</taxon>
        <taxon>Embryophyta</taxon>
        <taxon>Tracheophyta</taxon>
        <taxon>Spermatophyta</taxon>
        <taxon>Magnoliopsida</taxon>
        <taxon>eudicotyledons</taxon>
        <taxon>Gunneridae</taxon>
        <taxon>Pentapetalae</taxon>
        <taxon>rosids</taxon>
        <taxon>fabids</taxon>
        <taxon>Fagales</taxon>
        <taxon>Fagaceae</taxon>
        <taxon>Fagus</taxon>
    </lineage>
</organism>